<name>A0A9Q3DH14_9BASI</name>
<gene>
    <name evidence="1" type="ORF">O181_041607</name>
</gene>
<protein>
    <submittedName>
        <fullName evidence="1">Uncharacterized protein</fullName>
    </submittedName>
</protein>
<dbReference type="EMBL" id="AVOT02016544">
    <property type="protein sequence ID" value="MBW0501892.1"/>
    <property type="molecule type" value="Genomic_DNA"/>
</dbReference>
<keyword evidence="2" id="KW-1185">Reference proteome</keyword>
<sequence length="107" mass="11818">MDPGSACTRLAQLPPVFICTPPLGHYLIVTSLLDQIEVIIRPMDRGQSSLGLLLPCVFTHGIQKPKCHSSKRDPPQILGDTKLTPCQHIGAYPKEEITRIVSKFLET</sequence>
<comment type="caution">
    <text evidence="1">The sequence shown here is derived from an EMBL/GenBank/DDBJ whole genome shotgun (WGS) entry which is preliminary data.</text>
</comment>
<organism evidence="1 2">
    <name type="scientific">Austropuccinia psidii MF-1</name>
    <dbReference type="NCBI Taxonomy" id="1389203"/>
    <lineage>
        <taxon>Eukaryota</taxon>
        <taxon>Fungi</taxon>
        <taxon>Dikarya</taxon>
        <taxon>Basidiomycota</taxon>
        <taxon>Pucciniomycotina</taxon>
        <taxon>Pucciniomycetes</taxon>
        <taxon>Pucciniales</taxon>
        <taxon>Sphaerophragmiaceae</taxon>
        <taxon>Austropuccinia</taxon>
    </lineage>
</organism>
<dbReference type="AlphaFoldDB" id="A0A9Q3DH14"/>
<evidence type="ECO:0000313" key="2">
    <source>
        <dbReference type="Proteomes" id="UP000765509"/>
    </source>
</evidence>
<evidence type="ECO:0000313" key="1">
    <source>
        <dbReference type="EMBL" id="MBW0501892.1"/>
    </source>
</evidence>
<proteinExistence type="predicted"/>
<reference evidence="1" key="1">
    <citation type="submission" date="2021-03" db="EMBL/GenBank/DDBJ databases">
        <title>Draft genome sequence of rust myrtle Austropuccinia psidii MF-1, a brazilian biotype.</title>
        <authorList>
            <person name="Quecine M.C."/>
            <person name="Pachon D.M.R."/>
            <person name="Bonatelli M.L."/>
            <person name="Correr F.H."/>
            <person name="Franceschini L.M."/>
            <person name="Leite T.F."/>
            <person name="Margarido G.R.A."/>
            <person name="Almeida C.A."/>
            <person name="Ferrarezi J.A."/>
            <person name="Labate C.A."/>
        </authorList>
    </citation>
    <scope>NUCLEOTIDE SEQUENCE</scope>
    <source>
        <strain evidence="1">MF-1</strain>
    </source>
</reference>
<accession>A0A9Q3DH14</accession>
<dbReference type="Proteomes" id="UP000765509">
    <property type="component" value="Unassembled WGS sequence"/>
</dbReference>